<name>A0A7V8JR27_9BURK</name>
<dbReference type="InterPro" id="IPR011335">
    <property type="entry name" value="Restrct_endonuc-II-like"/>
</dbReference>
<dbReference type="GO" id="GO:0009307">
    <property type="term" value="P:DNA restriction-modification system"/>
    <property type="evidence" value="ECO:0007669"/>
    <property type="project" value="InterPro"/>
</dbReference>
<keyword evidence="1" id="KW-0472">Membrane</keyword>
<evidence type="ECO:0000259" key="2">
    <source>
        <dbReference type="Pfam" id="PF04471"/>
    </source>
</evidence>
<keyword evidence="1" id="KW-0812">Transmembrane</keyword>
<dbReference type="InterPro" id="IPR011856">
    <property type="entry name" value="tRNA_endonuc-like_dom_sf"/>
</dbReference>
<dbReference type="PANTHER" id="PTHR30015">
    <property type="entry name" value="MRR RESTRICTION SYSTEM PROTEIN"/>
    <property type="match status" value="1"/>
</dbReference>
<dbReference type="GO" id="GO:0015666">
    <property type="term" value="F:restriction endodeoxyribonuclease activity"/>
    <property type="evidence" value="ECO:0007669"/>
    <property type="project" value="TreeGrafter"/>
</dbReference>
<dbReference type="SUPFAM" id="SSF52980">
    <property type="entry name" value="Restriction endonuclease-like"/>
    <property type="match status" value="1"/>
</dbReference>
<evidence type="ECO:0000313" key="3">
    <source>
        <dbReference type="EMBL" id="KAF1022178.1"/>
    </source>
</evidence>
<dbReference type="Pfam" id="PF04471">
    <property type="entry name" value="Mrr_cat"/>
    <property type="match status" value="1"/>
</dbReference>
<evidence type="ECO:0000313" key="4">
    <source>
        <dbReference type="Proteomes" id="UP000461670"/>
    </source>
</evidence>
<feature type="transmembrane region" description="Helical" evidence="1">
    <location>
        <begin position="21"/>
        <end position="40"/>
    </location>
</feature>
<reference evidence="4" key="1">
    <citation type="journal article" date="2020" name="MBio">
        <title>Horizontal gene transfer to a defensive symbiont with a reduced genome amongst a multipartite beetle microbiome.</title>
        <authorList>
            <person name="Waterworth S.C."/>
            <person name="Florez L.V."/>
            <person name="Rees E.R."/>
            <person name="Hertweck C."/>
            <person name="Kaltenpoth M."/>
            <person name="Kwan J.C."/>
        </authorList>
    </citation>
    <scope>NUCLEOTIDE SEQUENCE [LARGE SCALE GENOMIC DNA]</scope>
</reference>
<dbReference type="Gene3D" id="3.40.1350.10">
    <property type="match status" value="1"/>
</dbReference>
<accession>A0A7V8JR27</accession>
<comment type="caution">
    <text evidence="3">The sequence shown here is derived from an EMBL/GenBank/DDBJ whole genome shotgun (WGS) entry which is preliminary data.</text>
</comment>
<dbReference type="InterPro" id="IPR007560">
    <property type="entry name" value="Restrct_endonuc_IV_Mrr"/>
</dbReference>
<dbReference type="Proteomes" id="UP000461670">
    <property type="component" value="Unassembled WGS sequence"/>
</dbReference>
<feature type="domain" description="Restriction endonuclease type IV Mrr" evidence="2">
    <location>
        <begin position="83"/>
        <end position="189"/>
    </location>
</feature>
<dbReference type="PANTHER" id="PTHR30015:SF6">
    <property type="entry name" value="SLL1429 PROTEIN"/>
    <property type="match status" value="1"/>
</dbReference>
<dbReference type="AlphaFoldDB" id="A0A7V8JR27"/>
<protein>
    <recommendedName>
        <fullName evidence="2">Restriction endonuclease type IV Mrr domain-containing protein</fullName>
    </recommendedName>
</protein>
<proteinExistence type="predicted"/>
<feature type="transmembrane region" description="Helical" evidence="1">
    <location>
        <begin position="46"/>
        <end position="64"/>
    </location>
</feature>
<dbReference type="InterPro" id="IPR052906">
    <property type="entry name" value="Type_IV_Methyl-Rstrct_Enzyme"/>
</dbReference>
<keyword evidence="1" id="KW-1133">Transmembrane helix</keyword>
<evidence type="ECO:0000256" key="1">
    <source>
        <dbReference type="SAM" id="Phobius"/>
    </source>
</evidence>
<organism evidence="3 4">
    <name type="scientific">Paracidovorax wautersii</name>
    <dbReference type="NCBI Taxonomy" id="1177982"/>
    <lineage>
        <taxon>Bacteria</taxon>
        <taxon>Pseudomonadati</taxon>
        <taxon>Pseudomonadota</taxon>
        <taxon>Betaproteobacteria</taxon>
        <taxon>Burkholderiales</taxon>
        <taxon>Comamonadaceae</taxon>
        <taxon>Paracidovorax</taxon>
    </lineage>
</organism>
<gene>
    <name evidence="3" type="ORF">GAK30_01323</name>
</gene>
<sequence>MKFPKFKLPPNSLFAILLRSRWWISFSLALAITLIAFVALPVAYAPVGAMGSLPFWAIGVVAFGRQWNQPSAAQREAALARLLSMNGRELTALLQRGFGADGYTVQATSRTGADLRLDRAGALTLVQTRRFKASSLGAEPLRELTQAMAAEGAADGIVVACGSVTEQASRWAAEHHIRVLDAEALVDWLHRRKLL</sequence>
<dbReference type="GO" id="GO:0003677">
    <property type="term" value="F:DNA binding"/>
    <property type="evidence" value="ECO:0007669"/>
    <property type="project" value="InterPro"/>
</dbReference>
<dbReference type="EMBL" id="WNDQ01000014">
    <property type="protein sequence ID" value="KAF1022178.1"/>
    <property type="molecule type" value="Genomic_DNA"/>
</dbReference>